<dbReference type="PANTHER" id="PTHR12395:SF9">
    <property type="entry name" value="DECAPPING AND EXORIBONUCLEASE PROTEIN"/>
    <property type="match status" value="1"/>
</dbReference>
<dbReference type="GO" id="GO:0005634">
    <property type="term" value="C:nucleus"/>
    <property type="evidence" value="ECO:0007669"/>
    <property type="project" value="UniProtKB-SubCell"/>
</dbReference>
<dbReference type="GO" id="GO:0000166">
    <property type="term" value="F:nucleotide binding"/>
    <property type="evidence" value="ECO:0007669"/>
    <property type="project" value="UniProtKB-KW"/>
</dbReference>
<evidence type="ECO:0000259" key="3">
    <source>
        <dbReference type="Pfam" id="PF08652"/>
    </source>
</evidence>
<dbReference type="InterPro" id="IPR039039">
    <property type="entry name" value="RAI1-like_fam"/>
</dbReference>
<accession>A0A232EKE7</accession>
<protein>
    <recommendedName>
        <fullName evidence="2">Decapping nuclease</fullName>
        <ecNumber evidence="2">3.6.1.-</ecNumber>
    </recommendedName>
</protein>
<dbReference type="GO" id="GO:0004518">
    <property type="term" value="F:nuclease activity"/>
    <property type="evidence" value="ECO:0007669"/>
    <property type="project" value="UniProtKB-KW"/>
</dbReference>
<gene>
    <name evidence="4" type="ORF">TSAR_016407</name>
</gene>
<dbReference type="GO" id="GO:0005829">
    <property type="term" value="C:cytosol"/>
    <property type="evidence" value="ECO:0007669"/>
    <property type="project" value="TreeGrafter"/>
</dbReference>
<keyword evidence="5" id="KW-1185">Reference proteome</keyword>
<keyword evidence="2" id="KW-0540">Nuclease</keyword>
<dbReference type="EMBL" id="NNAY01003801">
    <property type="protein sequence ID" value="OXU18836.1"/>
    <property type="molecule type" value="Genomic_DNA"/>
</dbReference>
<dbReference type="GO" id="GO:0000956">
    <property type="term" value="P:nuclear-transcribed mRNA catabolic process"/>
    <property type="evidence" value="ECO:0007669"/>
    <property type="project" value="TreeGrafter"/>
</dbReference>
<keyword evidence="2" id="KW-0479">Metal-binding</keyword>
<evidence type="ECO:0000313" key="5">
    <source>
        <dbReference type="Proteomes" id="UP000215335"/>
    </source>
</evidence>
<feature type="domain" description="RAI1-like" evidence="3">
    <location>
        <begin position="19"/>
        <end position="357"/>
    </location>
</feature>
<dbReference type="AlphaFoldDB" id="A0A232EKE7"/>
<reference evidence="4 5" key="1">
    <citation type="journal article" date="2017" name="Curr. Biol.">
        <title>The Evolution of Venom by Co-option of Single-Copy Genes.</title>
        <authorList>
            <person name="Martinson E.O."/>
            <person name="Mrinalini"/>
            <person name="Kelkar Y.D."/>
            <person name="Chang C.H."/>
            <person name="Werren J.H."/>
        </authorList>
    </citation>
    <scope>NUCLEOTIDE SEQUENCE [LARGE SCALE GENOMIC DNA]</scope>
    <source>
        <strain evidence="4 5">Alberta</strain>
        <tissue evidence="4">Whole body</tissue>
    </source>
</reference>
<comment type="cofactor">
    <cofactor evidence="2">
        <name>a divalent metal cation</name>
        <dbReference type="ChEBI" id="CHEBI:60240"/>
    </cofactor>
</comment>
<name>A0A232EKE7_9HYME</name>
<sequence length="375" mass="44400">MSFVIHQYHRNRNFPSFNRPEVVGYFSLNGQEREYSQDLSQLKYYTRNPHSKQEVDFDLNEGLDQVIRKPANLDEKLNHILRWIVNNYRTIKASPELNRWLLRPEFVCFRGLLTKIVCTPFENRDGWIICAMKFHGTIYLVAFDTEEQKCKNASLTQKDLQFMSWGFKFEQYVLSDSPGSSPKTDKPVNEAEEFCCLFSTKLGHKTLLYGAEMDGVCSRDVVREPVNWKYLKFVELKTNRVIKNSYQEQNYRRKLLKWWCQCFLVGIDEVIYGTRTDQGKVFELDNVKVTEMPKIARAFWNASECMNFCNDFLNHVRTVVTREYKECVYKFEYKLGETIEMQMLPSTSEFSFLPDWYIEQANRIIQTSQLNIGVQ</sequence>
<organism evidence="4 5">
    <name type="scientific">Trichomalopsis sarcophagae</name>
    <dbReference type="NCBI Taxonomy" id="543379"/>
    <lineage>
        <taxon>Eukaryota</taxon>
        <taxon>Metazoa</taxon>
        <taxon>Ecdysozoa</taxon>
        <taxon>Arthropoda</taxon>
        <taxon>Hexapoda</taxon>
        <taxon>Insecta</taxon>
        <taxon>Pterygota</taxon>
        <taxon>Neoptera</taxon>
        <taxon>Endopterygota</taxon>
        <taxon>Hymenoptera</taxon>
        <taxon>Apocrita</taxon>
        <taxon>Proctotrupomorpha</taxon>
        <taxon>Chalcidoidea</taxon>
        <taxon>Pteromalidae</taxon>
        <taxon>Pteromalinae</taxon>
        <taxon>Trichomalopsis</taxon>
    </lineage>
</organism>
<comment type="function">
    <text evidence="2">Decapping enzyme for NAD-capped RNAs: specifically hydrolyzes the nicotinamide adenine dinucleotide (NAD) cap from a subset of RNAs by removing the entire NAD moiety from the 5'-end of an NAD-capped RNA.</text>
</comment>
<dbReference type="OrthoDB" id="5853397at2759"/>
<dbReference type="GO" id="GO:0110155">
    <property type="term" value="P:NAD-cap decapping"/>
    <property type="evidence" value="ECO:0007669"/>
    <property type="project" value="TreeGrafter"/>
</dbReference>
<dbReference type="STRING" id="543379.A0A232EKE7"/>
<comment type="similarity">
    <text evidence="1 2">Belongs to the DXO/Dom3Z family.</text>
</comment>
<dbReference type="Pfam" id="PF08652">
    <property type="entry name" value="RAI1"/>
    <property type="match status" value="1"/>
</dbReference>
<evidence type="ECO:0000256" key="1">
    <source>
        <dbReference type="ARBA" id="ARBA00006562"/>
    </source>
</evidence>
<dbReference type="InterPro" id="IPR013961">
    <property type="entry name" value="RAI1"/>
</dbReference>
<dbReference type="Proteomes" id="UP000215335">
    <property type="component" value="Unassembled WGS sequence"/>
</dbReference>
<dbReference type="GO" id="GO:0034353">
    <property type="term" value="F:mRNA 5'-diphosphatase activity"/>
    <property type="evidence" value="ECO:0007669"/>
    <property type="project" value="TreeGrafter"/>
</dbReference>
<evidence type="ECO:0000256" key="2">
    <source>
        <dbReference type="RuleBase" id="RU367113"/>
    </source>
</evidence>
<evidence type="ECO:0000313" key="4">
    <source>
        <dbReference type="EMBL" id="OXU18836.1"/>
    </source>
</evidence>
<keyword evidence="2" id="KW-0378">Hydrolase</keyword>
<dbReference type="PANTHER" id="PTHR12395">
    <property type="entry name" value="DOM-3 RELATED"/>
    <property type="match status" value="1"/>
</dbReference>
<keyword evidence="2" id="KW-0539">Nucleus</keyword>
<comment type="subcellular location">
    <subcellularLocation>
        <location evidence="2">Nucleus</location>
    </subcellularLocation>
</comment>
<dbReference type="GO" id="GO:0046872">
    <property type="term" value="F:metal ion binding"/>
    <property type="evidence" value="ECO:0007669"/>
    <property type="project" value="UniProtKB-KW"/>
</dbReference>
<dbReference type="EC" id="3.6.1.-" evidence="2"/>
<comment type="caution">
    <text evidence="4">The sequence shown here is derived from an EMBL/GenBank/DDBJ whole genome shotgun (WGS) entry which is preliminary data.</text>
</comment>
<proteinExistence type="inferred from homology"/>
<dbReference type="GO" id="GO:0003723">
    <property type="term" value="F:RNA binding"/>
    <property type="evidence" value="ECO:0007669"/>
    <property type="project" value="UniProtKB-KW"/>
</dbReference>
<keyword evidence="2" id="KW-0547">Nucleotide-binding</keyword>
<keyword evidence="2" id="KW-0694">RNA-binding</keyword>